<evidence type="ECO:0000256" key="1">
    <source>
        <dbReference type="SAM" id="MobiDB-lite"/>
    </source>
</evidence>
<sequence>MSAVVDYSKWDNLDDSDDDAAAPAEPSAAPAAPDEAVQATPAIQERSVPDGAQIATSRGRGPRGPRHGRQGRGDPARDDARRFWEENPGFDFGSAEFNGQETSWEPPEGYAEAQLAKRDDDGPPPEVTP</sequence>
<accession>A0ABR1G8D5</accession>
<feature type="compositionally biased region" description="Basic and acidic residues" evidence="1">
    <location>
        <begin position="71"/>
        <end position="85"/>
    </location>
</feature>
<dbReference type="Proteomes" id="UP001363151">
    <property type="component" value="Unassembled WGS sequence"/>
</dbReference>
<name>A0ABR1G8D5_AURAN</name>
<keyword evidence="3" id="KW-1185">Reference proteome</keyword>
<evidence type="ECO:0000313" key="2">
    <source>
        <dbReference type="EMBL" id="KAK7249349.1"/>
    </source>
</evidence>
<dbReference type="EMBL" id="JBBJCI010000079">
    <property type="protein sequence ID" value="KAK7249349.1"/>
    <property type="molecule type" value="Genomic_DNA"/>
</dbReference>
<comment type="caution">
    <text evidence="2">The sequence shown here is derived from an EMBL/GenBank/DDBJ whole genome shotgun (WGS) entry which is preliminary data.</text>
</comment>
<proteinExistence type="predicted"/>
<protein>
    <submittedName>
        <fullName evidence="2">Uncharacterized protein</fullName>
    </submittedName>
</protein>
<evidence type="ECO:0000313" key="3">
    <source>
        <dbReference type="Proteomes" id="UP001363151"/>
    </source>
</evidence>
<organism evidence="2 3">
    <name type="scientific">Aureococcus anophagefferens</name>
    <name type="common">Harmful bloom alga</name>
    <dbReference type="NCBI Taxonomy" id="44056"/>
    <lineage>
        <taxon>Eukaryota</taxon>
        <taxon>Sar</taxon>
        <taxon>Stramenopiles</taxon>
        <taxon>Ochrophyta</taxon>
        <taxon>Pelagophyceae</taxon>
        <taxon>Pelagomonadales</taxon>
        <taxon>Pelagomonadaceae</taxon>
        <taxon>Aureococcus</taxon>
    </lineage>
</organism>
<feature type="compositionally biased region" description="Basic residues" evidence="1">
    <location>
        <begin position="60"/>
        <end position="70"/>
    </location>
</feature>
<feature type="region of interest" description="Disordered" evidence="1">
    <location>
        <begin position="1"/>
        <end position="129"/>
    </location>
</feature>
<gene>
    <name evidence="2" type="ORF">SO694_00048058</name>
</gene>
<feature type="compositionally biased region" description="Low complexity" evidence="1">
    <location>
        <begin position="21"/>
        <end position="36"/>
    </location>
</feature>
<reference evidence="2 3" key="1">
    <citation type="submission" date="2024-03" db="EMBL/GenBank/DDBJ databases">
        <title>Aureococcus anophagefferens CCMP1851 and Kratosvirus quantuckense: Draft genome of a second virus-susceptible host strain in the model system.</title>
        <authorList>
            <person name="Chase E."/>
            <person name="Truchon A.R."/>
            <person name="Schepens W."/>
            <person name="Wilhelm S.W."/>
        </authorList>
    </citation>
    <scope>NUCLEOTIDE SEQUENCE [LARGE SCALE GENOMIC DNA]</scope>
    <source>
        <strain evidence="2 3">CCMP1851</strain>
    </source>
</reference>